<dbReference type="STRING" id="166423.A0A0M9A446"/>
<feature type="compositionally biased region" description="Basic and acidic residues" evidence="1">
    <location>
        <begin position="20"/>
        <end position="37"/>
    </location>
</feature>
<name>A0A0M9A446_9HYME</name>
<accession>A0A0M9A446</accession>
<dbReference type="OrthoDB" id="6159439at2759"/>
<protein>
    <submittedName>
        <fullName evidence="2">Uncharacterized protein</fullName>
    </submittedName>
</protein>
<feature type="region of interest" description="Disordered" evidence="1">
    <location>
        <begin position="1"/>
        <end position="45"/>
    </location>
</feature>
<feature type="region of interest" description="Disordered" evidence="1">
    <location>
        <begin position="78"/>
        <end position="100"/>
    </location>
</feature>
<reference evidence="2 3" key="1">
    <citation type="submission" date="2015-07" db="EMBL/GenBank/DDBJ databases">
        <title>The genome of Melipona quadrifasciata.</title>
        <authorList>
            <person name="Pan H."/>
            <person name="Kapheim K."/>
        </authorList>
    </citation>
    <scope>NUCLEOTIDE SEQUENCE [LARGE SCALE GENOMIC DNA]</scope>
    <source>
        <strain evidence="2">0111107301</strain>
        <tissue evidence="2">Whole body</tissue>
    </source>
</reference>
<dbReference type="Proteomes" id="UP000053105">
    <property type="component" value="Unassembled WGS sequence"/>
</dbReference>
<gene>
    <name evidence="2" type="ORF">WN51_12213</name>
</gene>
<evidence type="ECO:0000313" key="3">
    <source>
        <dbReference type="Proteomes" id="UP000053105"/>
    </source>
</evidence>
<evidence type="ECO:0000313" key="2">
    <source>
        <dbReference type="EMBL" id="KOX75469.1"/>
    </source>
</evidence>
<dbReference type="AlphaFoldDB" id="A0A0M9A446"/>
<organism evidence="2 3">
    <name type="scientific">Melipona quadrifasciata</name>
    <dbReference type="NCBI Taxonomy" id="166423"/>
    <lineage>
        <taxon>Eukaryota</taxon>
        <taxon>Metazoa</taxon>
        <taxon>Ecdysozoa</taxon>
        <taxon>Arthropoda</taxon>
        <taxon>Hexapoda</taxon>
        <taxon>Insecta</taxon>
        <taxon>Pterygota</taxon>
        <taxon>Neoptera</taxon>
        <taxon>Endopterygota</taxon>
        <taxon>Hymenoptera</taxon>
        <taxon>Apocrita</taxon>
        <taxon>Aculeata</taxon>
        <taxon>Apoidea</taxon>
        <taxon>Anthophila</taxon>
        <taxon>Apidae</taxon>
        <taxon>Melipona</taxon>
    </lineage>
</organism>
<proteinExistence type="predicted"/>
<feature type="compositionally biased region" description="Basic and acidic residues" evidence="1">
    <location>
        <begin position="78"/>
        <end position="89"/>
    </location>
</feature>
<keyword evidence="3" id="KW-1185">Reference proteome</keyword>
<sequence length="282" mass="31667">MSTKAEGPSSPRQFFARIYGHLEAKKADGTDNNDEKKPKPKSSFDFTSNILLYNRNTLDADNSCNSSTDEVIQVMSIKEKSSERGEKQNSNETNALTNEKEKTSNFVNLRLPLFHELHQSGPVNDPVFLSQVTHPSALPPHFHNLPYFPTSEHHLQGFSAFCKNLAISSRMINLPIYGRNGFCEFCFYKKTFGSATNHSCTLMNPITGTFTKSQCNESEVSDNTPNVFSHNLIEILKNINIMHNLSFKTPMSKQMNLIFLPVVVQQKLARSLAKPSLAVYAV</sequence>
<dbReference type="EMBL" id="KQ435762">
    <property type="protein sequence ID" value="KOX75469.1"/>
    <property type="molecule type" value="Genomic_DNA"/>
</dbReference>
<evidence type="ECO:0000256" key="1">
    <source>
        <dbReference type="SAM" id="MobiDB-lite"/>
    </source>
</evidence>